<evidence type="ECO:0000256" key="4">
    <source>
        <dbReference type="ARBA" id="ARBA00008954"/>
    </source>
</evidence>
<dbReference type="PROSITE" id="PS00600">
    <property type="entry name" value="AA_TRANSFER_CLASS_3"/>
    <property type="match status" value="1"/>
</dbReference>
<evidence type="ECO:0000256" key="8">
    <source>
        <dbReference type="ARBA" id="ARBA00022679"/>
    </source>
</evidence>
<evidence type="ECO:0000313" key="17">
    <source>
        <dbReference type="EMBL" id="MFB5192464.1"/>
    </source>
</evidence>
<dbReference type="SUPFAM" id="SSF53383">
    <property type="entry name" value="PLP-dependent transferases"/>
    <property type="match status" value="1"/>
</dbReference>
<dbReference type="InterPro" id="IPR005814">
    <property type="entry name" value="Aminotrans_3"/>
</dbReference>
<dbReference type="Proteomes" id="UP001579974">
    <property type="component" value="Unassembled WGS sequence"/>
</dbReference>
<dbReference type="InterPro" id="IPR015422">
    <property type="entry name" value="PyrdxlP-dep_Trfase_small"/>
</dbReference>
<dbReference type="InterPro" id="IPR004632">
    <property type="entry name" value="4NH2But_aminotransferase_bac"/>
</dbReference>
<evidence type="ECO:0000256" key="10">
    <source>
        <dbReference type="ARBA" id="ARBA00029760"/>
    </source>
</evidence>
<evidence type="ECO:0000256" key="6">
    <source>
        <dbReference type="ARBA" id="ARBA00012912"/>
    </source>
</evidence>
<dbReference type="GO" id="GO:0034386">
    <property type="term" value="F:4-aminobutyrate:2-oxoglutarate transaminase activity"/>
    <property type="evidence" value="ECO:0007669"/>
    <property type="project" value="UniProtKB-EC"/>
</dbReference>
<keyword evidence="9 16" id="KW-0663">Pyridoxal phosphate</keyword>
<evidence type="ECO:0000313" key="18">
    <source>
        <dbReference type="Proteomes" id="UP001579974"/>
    </source>
</evidence>
<sequence>METQTITSKSLLQLHAQYVPKGVSVQNKVVITRAQGARMWDEEGNEYLDFAGGIGVLNVGNAHPEIVEAVTQQAQKLIHTCVHVTLNEPYLQLVEQLCKIAPIVGDKKAMLLNSGAEAVENAIKVAKSYTGRSAVIAFESAFHGRTTLGLSLTSKVHPYKAKFGPFVPEVYRLPFPNLYRKPEGQSAEAFIDESIATLKRAFDTYVDADDVAAIIIEPVQGEGGFVVAPPRYMQALRDICTEHGIVFIVDEIQTGFARTGKLFATEHYEGLNPDIITMAKSMGAGLPISAVVGRPAILDSTEVGGLGGTYGGNPLAAAASLKVIEIMERDELAIRAQHIGERSFAMLRRLQETVPFIGDVRGLGAMVGVEFVRDRASKEPHPELVARISQKCLEKRLITVKAGVYSNVIRLLSPLVITDEELEEGLARLESAMTEAAAEFC</sequence>
<evidence type="ECO:0000256" key="13">
    <source>
        <dbReference type="ARBA" id="ARBA00031787"/>
    </source>
</evidence>
<gene>
    <name evidence="17" type="primary">gabT</name>
    <name evidence="17" type="ORF">KKP3000_001667</name>
</gene>
<evidence type="ECO:0000256" key="3">
    <source>
        <dbReference type="ARBA" id="ARBA00005176"/>
    </source>
</evidence>
<dbReference type="InterPro" id="IPR015421">
    <property type="entry name" value="PyrdxlP-dep_Trfase_major"/>
</dbReference>
<dbReference type="PIRSF" id="PIRSF000521">
    <property type="entry name" value="Transaminase_4ab_Lys_Orn"/>
    <property type="match status" value="1"/>
</dbReference>
<comment type="caution">
    <text evidence="17">The sequence shown here is derived from an EMBL/GenBank/DDBJ whole genome shotgun (WGS) entry which is preliminary data.</text>
</comment>
<dbReference type="Gene3D" id="3.40.640.10">
    <property type="entry name" value="Type I PLP-dependent aspartate aminotransferase-like (Major domain)"/>
    <property type="match status" value="1"/>
</dbReference>
<evidence type="ECO:0000256" key="12">
    <source>
        <dbReference type="ARBA" id="ARBA00030857"/>
    </source>
</evidence>
<dbReference type="Pfam" id="PF00202">
    <property type="entry name" value="Aminotran_3"/>
    <property type="match status" value="1"/>
</dbReference>
<keyword evidence="18" id="KW-1185">Reference proteome</keyword>
<proteinExistence type="inferred from homology"/>
<dbReference type="CDD" id="cd00610">
    <property type="entry name" value="OAT_like"/>
    <property type="match status" value="1"/>
</dbReference>
<evidence type="ECO:0000256" key="2">
    <source>
        <dbReference type="ARBA" id="ARBA00001933"/>
    </source>
</evidence>
<evidence type="ECO:0000256" key="9">
    <source>
        <dbReference type="ARBA" id="ARBA00022898"/>
    </source>
</evidence>
<comment type="catalytic activity">
    <reaction evidence="1">
        <text>(S)-3-amino-2-methylpropanoate + 2-oxoglutarate = 2-methyl-3-oxopropanoate + L-glutamate</text>
        <dbReference type="Rhea" id="RHEA:13993"/>
        <dbReference type="ChEBI" id="CHEBI:16810"/>
        <dbReference type="ChEBI" id="CHEBI:29985"/>
        <dbReference type="ChEBI" id="CHEBI:57700"/>
        <dbReference type="ChEBI" id="CHEBI:58655"/>
        <dbReference type="EC" id="2.6.1.22"/>
    </reaction>
</comment>
<dbReference type="NCBIfam" id="TIGR00700">
    <property type="entry name" value="GABAtrnsam"/>
    <property type="match status" value="1"/>
</dbReference>
<evidence type="ECO:0000256" key="14">
    <source>
        <dbReference type="ARBA" id="ARBA00048021"/>
    </source>
</evidence>
<dbReference type="InterPro" id="IPR049704">
    <property type="entry name" value="Aminotrans_3_PPA_site"/>
</dbReference>
<dbReference type="EC" id="2.6.1.19" evidence="6"/>
<dbReference type="EC" id="2.6.1.22" evidence="5"/>
<dbReference type="InterPro" id="IPR015424">
    <property type="entry name" value="PyrdxlP-dep_Trfase"/>
</dbReference>
<dbReference type="PANTHER" id="PTHR11986">
    <property type="entry name" value="AMINOTRANSFERASE CLASS III"/>
    <property type="match status" value="1"/>
</dbReference>
<comment type="pathway">
    <text evidence="3">Amino-acid degradation; 4-aminobutanoate degradation.</text>
</comment>
<dbReference type="Gene3D" id="3.90.1150.10">
    <property type="entry name" value="Aspartate Aminotransferase, domain 1"/>
    <property type="match status" value="1"/>
</dbReference>
<keyword evidence="7 17" id="KW-0032">Aminotransferase</keyword>
<reference evidence="17 18" key="1">
    <citation type="journal article" date="2024" name="Int. J. Mol. Sci.">
        <title>Exploration of Alicyclobacillus spp. Genome in Search of Antibiotic Resistance.</title>
        <authorList>
            <person name="Bucka-Kolendo J."/>
            <person name="Kiousi D.E."/>
            <person name="Dekowska A."/>
            <person name="Mikolajczuk-Szczyrba A."/>
            <person name="Karadedos D.M."/>
            <person name="Michael P."/>
            <person name="Galanis A."/>
            <person name="Sokolowska B."/>
        </authorList>
    </citation>
    <scope>NUCLEOTIDE SEQUENCE [LARGE SCALE GENOMIC DNA]</scope>
    <source>
        <strain evidence="17 18">KKP 3000</strain>
    </source>
</reference>
<dbReference type="RefSeq" id="WP_275473235.1">
    <property type="nucleotide sequence ID" value="NZ_CP162940.1"/>
</dbReference>
<dbReference type="InterPro" id="IPR050103">
    <property type="entry name" value="Class-III_PLP-dep_AT"/>
</dbReference>
<evidence type="ECO:0000256" key="7">
    <source>
        <dbReference type="ARBA" id="ARBA00022576"/>
    </source>
</evidence>
<name>A0ABV5AJM1_9BACL</name>
<keyword evidence="8 17" id="KW-0808">Transferase</keyword>
<protein>
    <recommendedName>
        <fullName evidence="12">(S)-3-amino-2-methylpropionate transaminase</fullName>
        <ecNumber evidence="6">2.6.1.19</ecNumber>
        <ecNumber evidence="5">2.6.1.22</ecNumber>
    </recommendedName>
    <alternativeName>
        <fullName evidence="13">GABA aminotransferase</fullName>
    </alternativeName>
    <alternativeName>
        <fullName evidence="11">Gamma-amino-N-butyrate transaminase</fullName>
    </alternativeName>
    <alternativeName>
        <fullName evidence="15">Glutamate:succinic semialdehyde transaminase</fullName>
    </alternativeName>
    <alternativeName>
        <fullName evidence="10">L-AIBAT</fullName>
    </alternativeName>
</protein>
<evidence type="ECO:0000256" key="11">
    <source>
        <dbReference type="ARBA" id="ARBA00030204"/>
    </source>
</evidence>
<dbReference type="EMBL" id="JBDXSU010000022">
    <property type="protein sequence ID" value="MFB5192464.1"/>
    <property type="molecule type" value="Genomic_DNA"/>
</dbReference>
<evidence type="ECO:0000256" key="15">
    <source>
        <dbReference type="ARBA" id="ARBA00050054"/>
    </source>
</evidence>
<evidence type="ECO:0000256" key="5">
    <source>
        <dbReference type="ARBA" id="ARBA00012876"/>
    </source>
</evidence>
<organism evidence="17 18">
    <name type="scientific">Alicyclobacillus fastidiosus</name>
    <dbReference type="NCBI Taxonomy" id="392011"/>
    <lineage>
        <taxon>Bacteria</taxon>
        <taxon>Bacillati</taxon>
        <taxon>Bacillota</taxon>
        <taxon>Bacilli</taxon>
        <taxon>Bacillales</taxon>
        <taxon>Alicyclobacillaceae</taxon>
        <taxon>Alicyclobacillus</taxon>
    </lineage>
</organism>
<accession>A0ABV5AJM1</accession>
<evidence type="ECO:0000256" key="16">
    <source>
        <dbReference type="RuleBase" id="RU003560"/>
    </source>
</evidence>
<comment type="catalytic activity">
    <reaction evidence="14">
        <text>4-aminobutanoate + 2-oxoglutarate = succinate semialdehyde + L-glutamate</text>
        <dbReference type="Rhea" id="RHEA:23352"/>
        <dbReference type="ChEBI" id="CHEBI:16810"/>
        <dbReference type="ChEBI" id="CHEBI:29985"/>
        <dbReference type="ChEBI" id="CHEBI:57706"/>
        <dbReference type="ChEBI" id="CHEBI:59888"/>
        <dbReference type="EC" id="2.6.1.19"/>
    </reaction>
</comment>
<comment type="similarity">
    <text evidence="4 16">Belongs to the class-III pyridoxal-phosphate-dependent aminotransferase family.</text>
</comment>
<comment type="cofactor">
    <cofactor evidence="2">
        <name>pyridoxal 5'-phosphate</name>
        <dbReference type="ChEBI" id="CHEBI:597326"/>
    </cofactor>
</comment>
<evidence type="ECO:0000256" key="1">
    <source>
        <dbReference type="ARBA" id="ARBA00001750"/>
    </source>
</evidence>